<dbReference type="EMBL" id="CP012159">
    <property type="protein sequence ID" value="AKT41156.1"/>
    <property type="molecule type" value="Genomic_DNA"/>
</dbReference>
<sequence>MPAVDFRHPDRTRSWTPTRPDDTCSRKQGAVIALPAPGRGANPGAAGDLRHQVKGVTRSLTASNGDMFAKTTTVGR</sequence>
<evidence type="ECO:0000313" key="2">
    <source>
        <dbReference type="EMBL" id="AKT41156.1"/>
    </source>
</evidence>
<dbReference type="Proteomes" id="UP000067626">
    <property type="component" value="Chromosome"/>
</dbReference>
<reference evidence="2 3" key="1">
    <citation type="submission" date="2015-07" db="EMBL/GenBank/DDBJ databases">
        <title>Genome analysis of myxobacterium Chondromyces crocatus Cm c5 reveals a high potential for natural compound synthesis and the genetic basis for the loss of fruiting body formation.</title>
        <authorList>
            <person name="Zaburannyi N."/>
            <person name="Bunk B."/>
            <person name="Maier J."/>
            <person name="Overmann J."/>
            <person name="Mueller R."/>
        </authorList>
    </citation>
    <scope>NUCLEOTIDE SEQUENCE [LARGE SCALE GENOMIC DNA]</scope>
    <source>
        <strain evidence="2 3">Cm c5</strain>
    </source>
</reference>
<gene>
    <name evidence="2" type="ORF">CMC5_053170</name>
</gene>
<proteinExistence type="predicted"/>
<dbReference type="KEGG" id="ccro:CMC5_053170"/>
<dbReference type="AlphaFoldDB" id="A0A0K1EJX3"/>
<name>A0A0K1EJX3_CHOCO</name>
<evidence type="ECO:0000256" key="1">
    <source>
        <dbReference type="SAM" id="MobiDB-lite"/>
    </source>
</evidence>
<keyword evidence="3" id="KW-1185">Reference proteome</keyword>
<feature type="region of interest" description="Disordered" evidence="1">
    <location>
        <begin position="1"/>
        <end position="25"/>
    </location>
</feature>
<organism evidence="2 3">
    <name type="scientific">Chondromyces crocatus</name>
    <dbReference type="NCBI Taxonomy" id="52"/>
    <lineage>
        <taxon>Bacteria</taxon>
        <taxon>Pseudomonadati</taxon>
        <taxon>Myxococcota</taxon>
        <taxon>Polyangia</taxon>
        <taxon>Polyangiales</taxon>
        <taxon>Polyangiaceae</taxon>
        <taxon>Chondromyces</taxon>
    </lineage>
</organism>
<protein>
    <submittedName>
        <fullName evidence="2">Uncharacterized protein</fullName>
    </submittedName>
</protein>
<accession>A0A0K1EJX3</accession>
<evidence type="ECO:0000313" key="3">
    <source>
        <dbReference type="Proteomes" id="UP000067626"/>
    </source>
</evidence>